<dbReference type="RefSeq" id="WP_209490208.1">
    <property type="nucleotide sequence ID" value="NZ_JAGGLC010000001.1"/>
</dbReference>
<reference evidence="1" key="1">
    <citation type="submission" date="2021-03" db="EMBL/GenBank/DDBJ databases">
        <title>Genomic Encyclopedia of Type Strains, Phase IV (KMG-IV): sequencing the most valuable type-strain genomes for metagenomic binning, comparative biology and taxonomic classification.</title>
        <authorList>
            <person name="Goeker M."/>
        </authorList>
    </citation>
    <scope>NUCLEOTIDE SEQUENCE</scope>
    <source>
        <strain evidence="1">DSM 26232</strain>
    </source>
</reference>
<dbReference type="Gene3D" id="3.40.50.300">
    <property type="entry name" value="P-loop containing nucleotide triphosphate hydrolases"/>
    <property type="match status" value="1"/>
</dbReference>
<sequence length="278" mass="30360">MERLPLGVARIDRILQGGAPPGSTLLAAGESGAGGREFAHTAAVMNALSAADPELFDLYYGDLHERSVVPPEVHYLSFTADGGEIAREMGYTMDEEIVDAATDSIQFRDLSPEFFQLSPIPREWYVGEPQTIEDLGKDTGTDDVLGALGDYLNENAAGNLVIIDSISDLVGAVGDDVEWSDITTLLRGLTKASHNWDGLIIMIVNRDTLTRTEFGQLMDAAEGTFEFSWESGGSQRARSMVVRQFRGVLSQLEAENIVQFETEIHEGGFDVSDVRKIR</sequence>
<proteinExistence type="predicted"/>
<evidence type="ECO:0000313" key="2">
    <source>
        <dbReference type="Proteomes" id="UP000823736"/>
    </source>
</evidence>
<accession>A0A8T4GY16</accession>
<organism evidence="1 2">
    <name type="scientific">Halolamina salifodinae</name>
    <dbReference type="NCBI Taxonomy" id="1202767"/>
    <lineage>
        <taxon>Archaea</taxon>
        <taxon>Methanobacteriati</taxon>
        <taxon>Methanobacteriota</taxon>
        <taxon>Stenosarchaea group</taxon>
        <taxon>Halobacteria</taxon>
        <taxon>Halobacteriales</taxon>
        <taxon>Haloferacaceae</taxon>
    </lineage>
</organism>
<keyword evidence="2" id="KW-1185">Reference proteome</keyword>
<dbReference type="AlphaFoldDB" id="A0A8T4GY16"/>
<protein>
    <submittedName>
        <fullName evidence="1">Archaellum biogenesis ATPase FlaH</fullName>
    </submittedName>
</protein>
<name>A0A8T4GY16_9EURY</name>
<dbReference type="EMBL" id="JAGGLC010000001">
    <property type="protein sequence ID" value="MBP1986068.1"/>
    <property type="molecule type" value="Genomic_DNA"/>
</dbReference>
<dbReference type="OrthoDB" id="337234at2157"/>
<comment type="caution">
    <text evidence="1">The sequence shown here is derived from an EMBL/GenBank/DDBJ whole genome shotgun (WGS) entry which is preliminary data.</text>
</comment>
<dbReference type="Proteomes" id="UP000823736">
    <property type="component" value="Unassembled WGS sequence"/>
</dbReference>
<dbReference type="InterPro" id="IPR027417">
    <property type="entry name" value="P-loop_NTPase"/>
</dbReference>
<dbReference type="SUPFAM" id="SSF52540">
    <property type="entry name" value="P-loop containing nucleoside triphosphate hydrolases"/>
    <property type="match status" value="1"/>
</dbReference>
<evidence type="ECO:0000313" key="1">
    <source>
        <dbReference type="EMBL" id="MBP1986068.1"/>
    </source>
</evidence>
<gene>
    <name evidence="1" type="ORF">J2753_000541</name>
</gene>